<evidence type="ECO:0000259" key="4">
    <source>
        <dbReference type="PROSITE" id="PS50102"/>
    </source>
</evidence>
<feature type="compositionally biased region" description="Low complexity" evidence="3">
    <location>
        <begin position="112"/>
        <end position="123"/>
    </location>
</feature>
<dbReference type="GO" id="GO:0006397">
    <property type="term" value="P:mRNA processing"/>
    <property type="evidence" value="ECO:0007669"/>
    <property type="project" value="UniProtKB-KW"/>
</dbReference>
<reference evidence="5 6" key="1">
    <citation type="submission" date="2020-12" db="EMBL/GenBank/DDBJ databases">
        <title>Metabolic potential, ecology and presence of endohyphal bacteria is reflected in genomic diversity of Mucoromycotina.</title>
        <authorList>
            <person name="Muszewska A."/>
            <person name="Okrasinska A."/>
            <person name="Steczkiewicz K."/>
            <person name="Drgas O."/>
            <person name="Orlowska M."/>
            <person name="Perlinska-Lenart U."/>
            <person name="Aleksandrzak-Piekarczyk T."/>
            <person name="Szatraj K."/>
            <person name="Zielenkiewicz U."/>
            <person name="Pilsyk S."/>
            <person name="Malc E."/>
            <person name="Mieczkowski P."/>
            <person name="Kruszewska J.S."/>
            <person name="Biernat P."/>
            <person name="Pawlowska J."/>
        </authorList>
    </citation>
    <scope>NUCLEOTIDE SEQUENCE [LARGE SCALE GENOMIC DNA]</scope>
    <source>
        <strain evidence="5 6">CBS 142.35</strain>
    </source>
</reference>
<gene>
    <name evidence="5" type="ORF">INT45_013589</name>
</gene>
<proteinExistence type="inferred from homology"/>
<evidence type="ECO:0000313" key="6">
    <source>
        <dbReference type="Proteomes" id="UP000646827"/>
    </source>
</evidence>
<comment type="similarity">
    <text evidence="1">Belongs to the RRM CPSF6/7 family.</text>
</comment>
<feature type="compositionally biased region" description="Low complexity" evidence="3">
    <location>
        <begin position="134"/>
        <end position="145"/>
    </location>
</feature>
<dbReference type="Proteomes" id="UP000646827">
    <property type="component" value="Unassembled WGS sequence"/>
</dbReference>
<dbReference type="PROSITE" id="PS50102">
    <property type="entry name" value="RRM"/>
    <property type="match status" value="1"/>
</dbReference>
<dbReference type="InterPro" id="IPR012677">
    <property type="entry name" value="Nucleotide-bd_a/b_plait_sf"/>
</dbReference>
<feature type="compositionally biased region" description="Low complexity" evidence="3">
    <location>
        <begin position="266"/>
        <end position="278"/>
    </location>
</feature>
<keyword evidence="6" id="KW-1185">Reference proteome</keyword>
<evidence type="ECO:0000313" key="5">
    <source>
        <dbReference type="EMBL" id="KAG2214976.1"/>
    </source>
</evidence>
<dbReference type="GO" id="GO:0005634">
    <property type="term" value="C:nucleus"/>
    <property type="evidence" value="ECO:0007669"/>
    <property type="project" value="UniProtKB-SubCell"/>
</dbReference>
<feature type="compositionally biased region" description="Acidic residues" evidence="3">
    <location>
        <begin position="47"/>
        <end position="56"/>
    </location>
</feature>
<feature type="compositionally biased region" description="Basic residues" evidence="3">
    <location>
        <begin position="279"/>
        <end position="291"/>
    </location>
</feature>
<dbReference type="InterPro" id="IPR034772">
    <property type="entry name" value="CPSF6/7"/>
</dbReference>
<dbReference type="OrthoDB" id="10065185at2759"/>
<dbReference type="InterPro" id="IPR000504">
    <property type="entry name" value="RRM_dom"/>
</dbReference>
<organism evidence="5 6">
    <name type="scientific">Circinella minor</name>
    <dbReference type="NCBI Taxonomy" id="1195481"/>
    <lineage>
        <taxon>Eukaryota</taxon>
        <taxon>Fungi</taxon>
        <taxon>Fungi incertae sedis</taxon>
        <taxon>Mucoromycota</taxon>
        <taxon>Mucoromycotina</taxon>
        <taxon>Mucoromycetes</taxon>
        <taxon>Mucorales</taxon>
        <taxon>Lichtheimiaceae</taxon>
        <taxon>Circinella</taxon>
    </lineage>
</organism>
<feature type="compositionally biased region" description="Polar residues" evidence="3">
    <location>
        <begin position="241"/>
        <end position="250"/>
    </location>
</feature>
<dbReference type="Pfam" id="PF00076">
    <property type="entry name" value="RRM_1"/>
    <property type="match status" value="1"/>
</dbReference>
<sequence length="434" mass="46851">MSEEFDIYGDDTFGSEIQSDDILGEIVGESTPQNRQSKKRKPASQNPEDDLFEDFGEIDKETKSTKVDHRSTATSSRQTSKATTLKSTNESISSSHIPTVSSSSSALTNTDQGQRQQTPQTPQKIPSGVQPYNRSVTDSPSSSSASRRELPVSMSNLRGMVSHPTTGLYIGELAWYVNDEDVKAPLVEGGVINDLKDLTFYEHKVNGKSRGICFLEFNSTDSAVKAKELYDKCEIDGKTSTVSFTTSQNPFKHIPKEPVPKSQRAPQQQSQQNQQQNQPHHHQQQSHHHQIQQRENRMNTSGPQMMSGGFNPMMAAAGGFNPAFANMGGNMGAGMGMSPYGSFNPMAAAAAAARGGFYDNMMGMTGTGGGRGGRGGMRGAGQPYMGRMGGRGGPMMGGAGNAAMSGNGGKAISFFLKKKNLMNDMDTYYFANNK</sequence>
<dbReference type="PANTHER" id="PTHR23204">
    <property type="entry name" value="CLEAVAGE AND POLYADENYLATION SPECIFIC FACTOR"/>
    <property type="match status" value="1"/>
</dbReference>
<dbReference type="GO" id="GO:0003723">
    <property type="term" value="F:RNA binding"/>
    <property type="evidence" value="ECO:0007669"/>
    <property type="project" value="UniProtKB-UniRule"/>
</dbReference>
<feature type="compositionally biased region" description="Polar residues" evidence="3">
    <location>
        <begin position="72"/>
        <end position="90"/>
    </location>
</feature>
<protein>
    <recommendedName>
        <fullName evidence="4">RRM domain-containing protein</fullName>
    </recommendedName>
</protein>
<keyword evidence="2" id="KW-0694">RNA-binding</keyword>
<name>A0A8H7RPR3_9FUNG</name>
<dbReference type="AlphaFoldDB" id="A0A8H7RPR3"/>
<dbReference type="InterPro" id="IPR035979">
    <property type="entry name" value="RBD_domain_sf"/>
</dbReference>
<dbReference type="EMBL" id="JAEPRB010000556">
    <property type="protein sequence ID" value="KAG2214976.1"/>
    <property type="molecule type" value="Genomic_DNA"/>
</dbReference>
<feature type="compositionally biased region" description="Basic and acidic residues" evidence="3">
    <location>
        <begin position="57"/>
        <end position="71"/>
    </location>
</feature>
<dbReference type="Gene3D" id="3.30.70.330">
    <property type="match status" value="1"/>
</dbReference>
<feature type="domain" description="RRM" evidence="4">
    <location>
        <begin position="166"/>
        <end position="247"/>
    </location>
</feature>
<feature type="region of interest" description="Disordered" evidence="3">
    <location>
        <begin position="241"/>
        <end position="310"/>
    </location>
</feature>
<accession>A0A8H7RPR3</accession>
<comment type="caution">
    <text evidence="5">The sequence shown here is derived from an EMBL/GenBank/DDBJ whole genome shotgun (WGS) entry which is preliminary data.</text>
</comment>
<dbReference type="SUPFAM" id="SSF54928">
    <property type="entry name" value="RNA-binding domain, RBD"/>
    <property type="match status" value="1"/>
</dbReference>
<feature type="region of interest" description="Disordered" evidence="3">
    <location>
        <begin position="1"/>
        <end position="150"/>
    </location>
</feature>
<feature type="compositionally biased region" description="Low complexity" evidence="3">
    <location>
        <begin position="91"/>
        <end position="105"/>
    </location>
</feature>
<evidence type="ECO:0000256" key="3">
    <source>
        <dbReference type="SAM" id="MobiDB-lite"/>
    </source>
</evidence>
<dbReference type="SMART" id="SM00360">
    <property type="entry name" value="RRM"/>
    <property type="match status" value="1"/>
</dbReference>
<evidence type="ECO:0000256" key="2">
    <source>
        <dbReference type="PROSITE-ProRule" id="PRU00176"/>
    </source>
</evidence>
<evidence type="ECO:0000256" key="1">
    <source>
        <dbReference type="ARBA" id="ARBA00006265"/>
    </source>
</evidence>